<dbReference type="Proteomes" id="UP000825258">
    <property type="component" value="Chromosome"/>
</dbReference>
<organism evidence="1 2">
    <name type="scientific">Flavobacterium okayamense</name>
    <dbReference type="NCBI Taxonomy" id="2830782"/>
    <lineage>
        <taxon>Bacteria</taxon>
        <taxon>Pseudomonadati</taxon>
        <taxon>Bacteroidota</taxon>
        <taxon>Flavobacteriia</taxon>
        <taxon>Flavobacteriales</taxon>
        <taxon>Flavobacteriaceae</taxon>
        <taxon>Flavobacterium</taxon>
    </lineage>
</organism>
<name>A0ABN6HXR4_9FLAO</name>
<accession>A0ABN6HXR4</accession>
<dbReference type="EMBL" id="AP024749">
    <property type="protein sequence ID" value="BCY29071.1"/>
    <property type="molecule type" value="Genomic_DNA"/>
</dbReference>
<dbReference type="RefSeq" id="WP_221258167.1">
    <property type="nucleotide sequence ID" value="NZ_AP024749.1"/>
</dbReference>
<keyword evidence="2" id="KW-1185">Reference proteome</keyword>
<dbReference type="PANTHER" id="PTHR47623">
    <property type="entry name" value="OS09G0287300 PROTEIN"/>
    <property type="match status" value="1"/>
</dbReference>
<reference evidence="1 2" key="1">
    <citation type="submission" date="2021-06" db="EMBL/GenBank/DDBJ databases">
        <title>Whole genome sequences of Flavobacterium sp. KK2020170 and assembly.</title>
        <authorList>
            <person name="Kitahara K."/>
            <person name="Miyoshi S."/>
            <person name="Uesaka K."/>
        </authorList>
    </citation>
    <scope>NUCLEOTIDE SEQUENCE [LARGE SCALE GENOMIC DNA]</scope>
    <source>
        <strain evidence="1 2">KK2020170</strain>
    </source>
</reference>
<gene>
    <name evidence="1" type="primary">sixA</name>
    <name evidence="1" type="ORF">KK2020170_19390</name>
</gene>
<evidence type="ECO:0000313" key="2">
    <source>
        <dbReference type="Proteomes" id="UP000825258"/>
    </source>
</evidence>
<dbReference type="CDD" id="cd07067">
    <property type="entry name" value="HP_PGM_like"/>
    <property type="match status" value="1"/>
</dbReference>
<protein>
    <submittedName>
        <fullName evidence="1">Phosphohistidine phosphatase</fullName>
    </submittedName>
</protein>
<dbReference type="InterPro" id="IPR013078">
    <property type="entry name" value="His_Pase_superF_clade-1"/>
</dbReference>
<evidence type="ECO:0000313" key="1">
    <source>
        <dbReference type="EMBL" id="BCY29071.1"/>
    </source>
</evidence>
<dbReference type="PANTHER" id="PTHR47623:SF1">
    <property type="entry name" value="OS09G0287300 PROTEIN"/>
    <property type="match status" value="1"/>
</dbReference>
<dbReference type="Pfam" id="PF00300">
    <property type="entry name" value="His_Phos_1"/>
    <property type="match status" value="1"/>
</dbReference>
<dbReference type="Gene3D" id="3.40.50.1240">
    <property type="entry name" value="Phosphoglycerate mutase-like"/>
    <property type="match status" value="1"/>
</dbReference>
<proteinExistence type="predicted"/>
<dbReference type="SUPFAM" id="SSF53254">
    <property type="entry name" value="Phosphoglycerate mutase-like"/>
    <property type="match status" value="1"/>
</dbReference>
<dbReference type="InterPro" id="IPR029033">
    <property type="entry name" value="His_PPase_superfam"/>
</dbReference>
<sequence>MKNLILIRHSKSSWETPLKDIDRPLSRRGIFDAHLISSKIQEYLPKSFVVWSSYAKRAKETAIIISQNLNIPLDTIVFKQDLYTFDECELENEIKKCENNFDNLILFGHNDAITNFVNKFGNLFIENVPTSGVVSLQFSINDWKKLEKGKIVKTIFPSHFKHEQQHKPESIH</sequence>
<dbReference type="SMART" id="SM00855">
    <property type="entry name" value="PGAM"/>
    <property type="match status" value="1"/>
</dbReference>